<name>T1HVY4_RHOPR</name>
<proteinExistence type="predicted"/>
<evidence type="ECO:0000313" key="1">
    <source>
        <dbReference type="EnsemblMetazoa" id="RPRC008204-PA"/>
    </source>
</evidence>
<dbReference type="EMBL" id="ACPB03016904">
    <property type="status" value="NOT_ANNOTATED_CDS"/>
    <property type="molecule type" value="Genomic_DNA"/>
</dbReference>
<dbReference type="InParanoid" id="T1HVY4"/>
<protein>
    <submittedName>
        <fullName evidence="1">Uncharacterized protein</fullName>
    </submittedName>
</protein>
<organism evidence="1 2">
    <name type="scientific">Rhodnius prolixus</name>
    <name type="common">Triatomid bug</name>
    <dbReference type="NCBI Taxonomy" id="13249"/>
    <lineage>
        <taxon>Eukaryota</taxon>
        <taxon>Metazoa</taxon>
        <taxon>Ecdysozoa</taxon>
        <taxon>Arthropoda</taxon>
        <taxon>Hexapoda</taxon>
        <taxon>Insecta</taxon>
        <taxon>Pterygota</taxon>
        <taxon>Neoptera</taxon>
        <taxon>Paraneoptera</taxon>
        <taxon>Hemiptera</taxon>
        <taxon>Heteroptera</taxon>
        <taxon>Panheteroptera</taxon>
        <taxon>Cimicomorpha</taxon>
        <taxon>Reduviidae</taxon>
        <taxon>Triatominae</taxon>
        <taxon>Rhodnius</taxon>
    </lineage>
</organism>
<dbReference type="Proteomes" id="UP000015103">
    <property type="component" value="Unassembled WGS sequence"/>
</dbReference>
<accession>T1HVY4</accession>
<sequence>MAGIKWTTIFLGRAYITLAALLGFPLVQSEEFYRRLRVQMASFRCTCGCQKL</sequence>
<reference evidence="1" key="1">
    <citation type="submission" date="2015-05" db="UniProtKB">
        <authorList>
            <consortium name="EnsemblMetazoa"/>
        </authorList>
    </citation>
    <scope>IDENTIFICATION</scope>
</reference>
<evidence type="ECO:0000313" key="2">
    <source>
        <dbReference type="Proteomes" id="UP000015103"/>
    </source>
</evidence>
<dbReference type="EnsemblMetazoa" id="RPRC008204-RA">
    <property type="protein sequence ID" value="RPRC008204-PA"/>
    <property type="gene ID" value="RPRC008204"/>
</dbReference>
<dbReference type="VEuPathDB" id="VectorBase:RPRC008204"/>
<dbReference type="HOGENOM" id="CLU_3093512_0_0_1"/>
<dbReference type="AlphaFoldDB" id="T1HVY4"/>
<keyword evidence="2" id="KW-1185">Reference proteome</keyword>